<accession>A0AAX1MZN3</accession>
<keyword evidence="3" id="KW-0328">Glycosyltransferase</keyword>
<dbReference type="Gene3D" id="3.40.50.2000">
    <property type="entry name" value="Glycogen Phosphorylase B"/>
    <property type="match status" value="2"/>
</dbReference>
<dbReference type="AlphaFoldDB" id="A0AAX1MZN3"/>
<proteinExistence type="predicted"/>
<keyword evidence="4" id="KW-1185">Reference proteome</keyword>
<keyword evidence="3" id="KW-0808">Transferase</keyword>
<dbReference type="SUPFAM" id="SSF53756">
    <property type="entry name" value="UDP-Glycosyltransferase/glycogen phosphorylase"/>
    <property type="match status" value="1"/>
</dbReference>
<sequence length="390" mass="44836">MKILIISGSNSRQSGGLFFSVKSLSKALLNNDIQLSLLTHNDKYSEDDINTYGDIPMPIYDVFGPNNLGFSKNISKKIKDVSPTLIHQQCIWMYLSYAVLKTKRKFKTKTIITPRGMLDPWAVNNSKLKKRIIGFLYENENLRNADCFHALCLSEYESIRSFGLKNPVAIIPNGINLPKIQNRSFDDNWKINTKKAMTFIGRIHPKKGVKELVEALYILKKNKSSLLDNWTIYICGWDQNGHIHELQDLTKKYKLEEDIVFLGSVYGDKKDSILFHSQSFILPSFSEGLPMSILEAWSFKLPVLMTEECNLSIGFHKKTSYKISNDPPTLAKQLDIFGKVSDSELIEFGNNAFNLVKENYTWEKIADMTNKMYQWVENKKVPKPDFIYLD</sequence>
<dbReference type="Proteomes" id="UP000678679">
    <property type="component" value="Chromosome 1"/>
</dbReference>
<dbReference type="Pfam" id="PF00534">
    <property type="entry name" value="Glycos_transf_1"/>
    <property type="match status" value="1"/>
</dbReference>
<dbReference type="InterPro" id="IPR001296">
    <property type="entry name" value="Glyco_trans_1"/>
</dbReference>
<feature type="domain" description="Glycosyltransferase subfamily 4-like N-terminal" evidence="2">
    <location>
        <begin position="15"/>
        <end position="177"/>
    </location>
</feature>
<organism evidence="3 4">
    <name type="scientific">Flammeovirga yaeyamensis</name>
    <dbReference type="NCBI Taxonomy" id="367791"/>
    <lineage>
        <taxon>Bacteria</taxon>
        <taxon>Pseudomonadati</taxon>
        <taxon>Bacteroidota</taxon>
        <taxon>Cytophagia</taxon>
        <taxon>Cytophagales</taxon>
        <taxon>Flammeovirgaceae</taxon>
        <taxon>Flammeovirga</taxon>
    </lineage>
</organism>
<dbReference type="EC" id="2.4.-.-" evidence="3"/>
<dbReference type="RefSeq" id="WP_169666261.1">
    <property type="nucleotide sequence ID" value="NZ_CP076132.1"/>
</dbReference>
<evidence type="ECO:0000259" key="1">
    <source>
        <dbReference type="Pfam" id="PF00534"/>
    </source>
</evidence>
<dbReference type="PANTHER" id="PTHR12526">
    <property type="entry name" value="GLYCOSYLTRANSFERASE"/>
    <property type="match status" value="1"/>
</dbReference>
<dbReference type="KEGG" id="fya:KMW28_13780"/>
<dbReference type="InterPro" id="IPR028098">
    <property type="entry name" value="Glyco_trans_4-like_N"/>
</dbReference>
<gene>
    <name evidence="3" type="ORF">KMW28_13780</name>
</gene>
<dbReference type="Pfam" id="PF13439">
    <property type="entry name" value="Glyco_transf_4"/>
    <property type="match status" value="1"/>
</dbReference>
<dbReference type="PANTHER" id="PTHR12526:SF637">
    <property type="entry name" value="GLYCOSYLTRANSFERASE EPSF-RELATED"/>
    <property type="match status" value="1"/>
</dbReference>
<evidence type="ECO:0000259" key="2">
    <source>
        <dbReference type="Pfam" id="PF13439"/>
    </source>
</evidence>
<evidence type="ECO:0000313" key="3">
    <source>
        <dbReference type="EMBL" id="QWG00721.1"/>
    </source>
</evidence>
<reference evidence="3 4" key="1">
    <citation type="submission" date="2021-05" db="EMBL/GenBank/DDBJ databases">
        <title>Comparative genomic studies on the polysaccharide-degrading batcterial strains of the Flammeovirga genus.</title>
        <authorList>
            <person name="Zewei F."/>
            <person name="Zheng Z."/>
            <person name="Yu L."/>
            <person name="Ruyue G."/>
            <person name="Yanhong M."/>
            <person name="Yuanyuan C."/>
            <person name="Jingyan G."/>
            <person name="Wenjun H."/>
        </authorList>
    </citation>
    <scope>NUCLEOTIDE SEQUENCE [LARGE SCALE GENOMIC DNA]</scope>
    <source>
        <strain evidence="3 4">NBRC:100898</strain>
    </source>
</reference>
<evidence type="ECO:0000313" key="4">
    <source>
        <dbReference type="Proteomes" id="UP000678679"/>
    </source>
</evidence>
<dbReference type="GO" id="GO:0016757">
    <property type="term" value="F:glycosyltransferase activity"/>
    <property type="evidence" value="ECO:0007669"/>
    <property type="project" value="UniProtKB-KW"/>
</dbReference>
<dbReference type="EMBL" id="CP076132">
    <property type="protein sequence ID" value="QWG00721.1"/>
    <property type="molecule type" value="Genomic_DNA"/>
</dbReference>
<feature type="domain" description="Glycosyl transferase family 1" evidence="1">
    <location>
        <begin position="190"/>
        <end position="308"/>
    </location>
</feature>
<protein>
    <submittedName>
        <fullName evidence="3">Glycosyltransferase</fullName>
        <ecNumber evidence="3">2.4.-.-</ecNumber>
    </submittedName>
</protein>
<name>A0AAX1MZN3_9BACT</name>